<dbReference type="PANTHER" id="PTHR10429">
    <property type="entry name" value="DNA-3-METHYLADENINE GLYCOSYLASE"/>
    <property type="match status" value="1"/>
</dbReference>
<dbReference type="PANTHER" id="PTHR10429:SF0">
    <property type="entry name" value="DNA-3-METHYLADENINE GLYCOSYLASE"/>
    <property type="match status" value="1"/>
</dbReference>
<dbReference type="KEGG" id="hadh:FRZ61_31730"/>
<accession>A0A5J6N175</accession>
<keyword evidence="3 5" id="KW-0378">Hydrolase</keyword>
<dbReference type="GO" id="GO:0006284">
    <property type="term" value="P:base-excision repair"/>
    <property type="evidence" value="ECO:0007669"/>
    <property type="project" value="InterPro"/>
</dbReference>
<sequence length="234" mass="25754">MVTTRDAKDAPFSFVAARIRGDDGRMNAPLIGAGPVGRLRRLRRSELPEDTVDLARFLVGKLLVRDRRGVRTSGRIVETEAYPVGDEAGHAFIGMTARNRSLFLTRGHAYVYFIYGSSYCCNVSSERRGIGGGVLLRALEPLEGVSVMQRRRGTAGLAELAKGPGRLAAAMAIDRRCDGIDLCAAGPLWLGADERRAPRPSRSVRIGLTKEAHRRLRFYERGSAYVSGPRELRR</sequence>
<proteinExistence type="inferred from homology"/>
<dbReference type="Proteomes" id="UP000325797">
    <property type="component" value="Chromosome"/>
</dbReference>
<evidence type="ECO:0000256" key="1">
    <source>
        <dbReference type="ARBA" id="ARBA00009232"/>
    </source>
</evidence>
<keyword evidence="4 5" id="KW-0234">DNA repair</keyword>
<evidence type="ECO:0000256" key="5">
    <source>
        <dbReference type="HAMAP-Rule" id="MF_00527"/>
    </source>
</evidence>
<organism evidence="6 7">
    <name type="scientific">Hypericibacter adhaerens</name>
    <dbReference type="NCBI Taxonomy" id="2602016"/>
    <lineage>
        <taxon>Bacteria</taxon>
        <taxon>Pseudomonadati</taxon>
        <taxon>Pseudomonadota</taxon>
        <taxon>Alphaproteobacteria</taxon>
        <taxon>Rhodospirillales</taxon>
        <taxon>Dongiaceae</taxon>
        <taxon>Hypericibacter</taxon>
    </lineage>
</organism>
<dbReference type="SUPFAM" id="SSF50486">
    <property type="entry name" value="FMT C-terminal domain-like"/>
    <property type="match status" value="1"/>
</dbReference>
<dbReference type="GO" id="GO:0003905">
    <property type="term" value="F:alkylbase DNA N-glycosylase activity"/>
    <property type="evidence" value="ECO:0007669"/>
    <property type="project" value="InterPro"/>
</dbReference>
<evidence type="ECO:0000313" key="6">
    <source>
        <dbReference type="EMBL" id="QEX23237.1"/>
    </source>
</evidence>
<dbReference type="AlphaFoldDB" id="A0A5J6N175"/>
<name>A0A5J6N175_9PROT</name>
<dbReference type="EMBL" id="CP042582">
    <property type="protein sequence ID" value="QEX23237.1"/>
    <property type="molecule type" value="Genomic_DNA"/>
</dbReference>
<gene>
    <name evidence="6" type="ORF">FRZ61_31730</name>
</gene>
<comment type="similarity">
    <text evidence="1 5">Belongs to the DNA glycosylase MPG family.</text>
</comment>
<dbReference type="GO" id="GO:0003677">
    <property type="term" value="F:DNA binding"/>
    <property type="evidence" value="ECO:0007669"/>
    <property type="project" value="InterPro"/>
</dbReference>
<keyword evidence="7" id="KW-1185">Reference proteome</keyword>
<dbReference type="InterPro" id="IPR036995">
    <property type="entry name" value="MPG_sf"/>
</dbReference>
<evidence type="ECO:0000256" key="4">
    <source>
        <dbReference type="ARBA" id="ARBA00023204"/>
    </source>
</evidence>
<dbReference type="Pfam" id="PF02245">
    <property type="entry name" value="Pur_DNA_glyco"/>
    <property type="match status" value="1"/>
</dbReference>
<keyword evidence="2 5" id="KW-0227">DNA damage</keyword>
<evidence type="ECO:0000256" key="3">
    <source>
        <dbReference type="ARBA" id="ARBA00022801"/>
    </source>
</evidence>
<protein>
    <recommendedName>
        <fullName evidence="5">Putative 3-methyladenine DNA glycosylase</fullName>
        <ecNumber evidence="5">3.2.2.-</ecNumber>
    </recommendedName>
</protein>
<reference evidence="6 7" key="1">
    <citation type="submission" date="2019-08" db="EMBL/GenBank/DDBJ databases">
        <title>Hyperibacter terrae gen. nov., sp. nov. and Hyperibacter viscosus sp. nov., two new members in the family Rhodospirillaceae isolated from the rhizosphere of Hypericum perforatum.</title>
        <authorList>
            <person name="Noviana Z."/>
        </authorList>
    </citation>
    <scope>NUCLEOTIDE SEQUENCE [LARGE SCALE GENOMIC DNA]</scope>
    <source>
        <strain evidence="6 7">R5959</strain>
    </source>
</reference>
<dbReference type="EC" id="3.2.2.-" evidence="5"/>
<evidence type="ECO:0000256" key="2">
    <source>
        <dbReference type="ARBA" id="ARBA00022763"/>
    </source>
</evidence>
<evidence type="ECO:0000313" key="7">
    <source>
        <dbReference type="Proteomes" id="UP000325797"/>
    </source>
</evidence>
<dbReference type="HAMAP" id="MF_00527">
    <property type="entry name" value="3MGH"/>
    <property type="match status" value="1"/>
</dbReference>
<dbReference type="InterPro" id="IPR003180">
    <property type="entry name" value="MPG"/>
</dbReference>
<dbReference type="CDD" id="cd00540">
    <property type="entry name" value="AAG"/>
    <property type="match status" value="1"/>
</dbReference>
<dbReference type="NCBIfam" id="TIGR00567">
    <property type="entry name" value="3mg"/>
    <property type="match status" value="1"/>
</dbReference>
<dbReference type="Gene3D" id="3.10.300.10">
    <property type="entry name" value="Methylpurine-DNA glycosylase (MPG)"/>
    <property type="match status" value="1"/>
</dbReference>
<dbReference type="InterPro" id="IPR011034">
    <property type="entry name" value="Formyl_transferase-like_C_sf"/>
</dbReference>